<feature type="domain" description="BTB" evidence="2">
    <location>
        <begin position="149"/>
        <end position="218"/>
    </location>
</feature>
<name>A0A507FNP7_9FUNG</name>
<evidence type="ECO:0000313" key="4">
    <source>
        <dbReference type="Proteomes" id="UP000320333"/>
    </source>
</evidence>
<gene>
    <name evidence="3" type="ORF">CcCBS67573_g01510</name>
</gene>
<feature type="compositionally biased region" description="Low complexity" evidence="1">
    <location>
        <begin position="84"/>
        <end position="93"/>
    </location>
</feature>
<feature type="region of interest" description="Disordered" evidence="1">
    <location>
        <begin position="28"/>
        <end position="67"/>
    </location>
</feature>
<protein>
    <recommendedName>
        <fullName evidence="2">BTB domain-containing protein</fullName>
    </recommendedName>
</protein>
<dbReference type="InterPro" id="IPR000210">
    <property type="entry name" value="BTB/POZ_dom"/>
</dbReference>
<reference evidence="3 4" key="1">
    <citation type="journal article" date="2019" name="Sci. Rep.">
        <title>Comparative genomics of chytrid fungi reveal insights into the obligate biotrophic and pathogenic lifestyle of Synchytrium endobioticum.</title>
        <authorList>
            <person name="van de Vossenberg B.T.L.H."/>
            <person name="Warris S."/>
            <person name="Nguyen H.D.T."/>
            <person name="van Gent-Pelzer M.P.E."/>
            <person name="Joly D.L."/>
            <person name="van de Geest H.C."/>
            <person name="Bonants P.J.M."/>
            <person name="Smith D.S."/>
            <person name="Levesque C.A."/>
            <person name="van der Lee T.A.J."/>
        </authorList>
    </citation>
    <scope>NUCLEOTIDE SEQUENCE [LARGE SCALE GENOMIC DNA]</scope>
    <source>
        <strain evidence="3 4">CBS 675.73</strain>
    </source>
</reference>
<feature type="region of interest" description="Disordered" evidence="1">
    <location>
        <begin position="80"/>
        <end position="122"/>
    </location>
</feature>
<dbReference type="OrthoDB" id="408604at2759"/>
<dbReference type="CDD" id="cd18186">
    <property type="entry name" value="BTB_POZ_ZBTB_KLHL-like"/>
    <property type="match status" value="1"/>
</dbReference>
<dbReference type="STRING" id="246404.A0A507FNP7"/>
<feature type="region of interest" description="Disordered" evidence="1">
    <location>
        <begin position="400"/>
        <end position="470"/>
    </location>
</feature>
<dbReference type="SUPFAM" id="SSF49899">
    <property type="entry name" value="Concanavalin A-like lectins/glucanases"/>
    <property type="match status" value="1"/>
</dbReference>
<dbReference type="Proteomes" id="UP000320333">
    <property type="component" value="Unassembled WGS sequence"/>
</dbReference>
<keyword evidence="4" id="KW-1185">Reference proteome</keyword>
<dbReference type="Gene3D" id="3.30.710.10">
    <property type="entry name" value="Potassium Channel Kv1.1, Chain A"/>
    <property type="match status" value="1"/>
</dbReference>
<feature type="compositionally biased region" description="Polar residues" evidence="1">
    <location>
        <begin position="37"/>
        <end position="53"/>
    </location>
</feature>
<accession>A0A507FNP7</accession>
<dbReference type="InterPro" id="IPR013320">
    <property type="entry name" value="ConA-like_dom_sf"/>
</dbReference>
<dbReference type="Pfam" id="PF00651">
    <property type="entry name" value="BTB"/>
    <property type="match status" value="1"/>
</dbReference>
<sequence>MEEGNPSLSASVLSTAMTTLTASTANFLAGTSPPKASANSTSFGNDSWTHNQHSSTASISTNSAAAAPKRRASSLLMGLGLFNPQHPHQQPSHAPLNPHHSYQQQSSAPPRASNQRRTNSAFVSQSAAAVQATRLKSDMLSLLGSAVSSDVLIVVGSDRVEFKAHRLILATRSDFFRNEFFAAGNQSGNVIIEMPLLDPDAFRIILRFLYTAEEDDEATSPTTNDWRLVLACFQACVHISLNERAQVYQRVFVGLFQACDATVPESLDDARDMWTSAISMGLEDLLVACAPAFWVVFGAQNSSVNICSNGGKHLLVDVPLDTLIRIINAIPDNLESAVGRFRLIKLWIMSQPAQFLLEDEEDNGFVVGKHYDNLILDMEDEQDLLASPPSTPLMTQASFEASTARDGIDSQDQARSRRASQSVGQVITKRQLSASPARGSVRSPHTPSASPPQQHIKQQPSQQQRLRSHQYQQQLLSLNLDGLTGAQILREVEPSNILSASHVLNLYRAAAANSGGGGGAAAATWTPVPCGFKGRRPSSWNSRTKWVTVGGSSGNSLLGTNVTYCTVEALGMGVVGGSGGKYVWTVMPLHGVGNVGIGVSADVGVSGGATAGSGEDIMERLESGVSSLFGTAQSSSSRRGSVVSGDVHESAGFGGFSAPGSALTPGRFVGEDGGWSLWSDGTLRVGRIFVGRLPGGITFNRGSQITIKLDLDARTLGFDVNGVDCGIAFRNLPAVLYPSVAIGDSASVSISPIKRVF</sequence>
<dbReference type="AlphaFoldDB" id="A0A507FNP7"/>
<evidence type="ECO:0000256" key="1">
    <source>
        <dbReference type="SAM" id="MobiDB-lite"/>
    </source>
</evidence>
<dbReference type="SUPFAM" id="SSF54695">
    <property type="entry name" value="POZ domain"/>
    <property type="match status" value="1"/>
</dbReference>
<evidence type="ECO:0000313" key="3">
    <source>
        <dbReference type="EMBL" id="TPX77205.1"/>
    </source>
</evidence>
<dbReference type="Gene3D" id="2.60.120.920">
    <property type="match status" value="1"/>
</dbReference>
<dbReference type="SMART" id="SM00225">
    <property type="entry name" value="BTB"/>
    <property type="match status" value="1"/>
</dbReference>
<feature type="compositionally biased region" description="Basic and acidic residues" evidence="1">
    <location>
        <begin position="406"/>
        <end position="415"/>
    </location>
</feature>
<comment type="caution">
    <text evidence="3">The sequence shown here is derived from an EMBL/GenBank/DDBJ whole genome shotgun (WGS) entry which is preliminary data.</text>
</comment>
<organism evidence="3 4">
    <name type="scientific">Chytriomyces confervae</name>
    <dbReference type="NCBI Taxonomy" id="246404"/>
    <lineage>
        <taxon>Eukaryota</taxon>
        <taxon>Fungi</taxon>
        <taxon>Fungi incertae sedis</taxon>
        <taxon>Chytridiomycota</taxon>
        <taxon>Chytridiomycota incertae sedis</taxon>
        <taxon>Chytridiomycetes</taxon>
        <taxon>Chytridiales</taxon>
        <taxon>Chytriomycetaceae</taxon>
        <taxon>Chytriomyces</taxon>
    </lineage>
</organism>
<feature type="compositionally biased region" description="Low complexity" evidence="1">
    <location>
        <begin position="451"/>
        <end position="470"/>
    </location>
</feature>
<dbReference type="CDD" id="cd22541">
    <property type="entry name" value="SP5_N"/>
    <property type="match status" value="1"/>
</dbReference>
<dbReference type="InterPro" id="IPR043136">
    <property type="entry name" value="B30.2/SPRY_sf"/>
</dbReference>
<proteinExistence type="predicted"/>
<dbReference type="EMBL" id="QEAP01000026">
    <property type="protein sequence ID" value="TPX77205.1"/>
    <property type="molecule type" value="Genomic_DNA"/>
</dbReference>
<feature type="compositionally biased region" description="Polar residues" evidence="1">
    <location>
        <begin position="419"/>
        <end position="434"/>
    </location>
</feature>
<dbReference type="PANTHER" id="PTHR24413">
    <property type="entry name" value="SPECKLE-TYPE POZ PROTEIN"/>
    <property type="match status" value="1"/>
</dbReference>
<feature type="compositionally biased region" description="Low complexity" evidence="1">
    <location>
        <begin position="54"/>
        <end position="67"/>
    </location>
</feature>
<dbReference type="PROSITE" id="PS50097">
    <property type="entry name" value="BTB"/>
    <property type="match status" value="1"/>
</dbReference>
<feature type="compositionally biased region" description="Polar residues" evidence="1">
    <location>
        <begin position="100"/>
        <end position="119"/>
    </location>
</feature>
<dbReference type="CDD" id="cd11709">
    <property type="entry name" value="SPRY"/>
    <property type="match status" value="1"/>
</dbReference>
<dbReference type="InterPro" id="IPR011333">
    <property type="entry name" value="SKP1/BTB/POZ_sf"/>
</dbReference>
<evidence type="ECO:0000259" key="2">
    <source>
        <dbReference type="PROSITE" id="PS50097"/>
    </source>
</evidence>